<accession>A0ABW8J4E3</accession>
<name>A0ABW8J4E3_9GAMM</name>
<feature type="transmembrane region" description="Helical" evidence="6">
    <location>
        <begin position="81"/>
        <end position="101"/>
    </location>
</feature>
<dbReference type="Pfam" id="PF04241">
    <property type="entry name" value="DUF423"/>
    <property type="match status" value="1"/>
</dbReference>
<evidence type="ECO:0000256" key="3">
    <source>
        <dbReference type="ARBA" id="ARBA00022692"/>
    </source>
</evidence>
<dbReference type="Proteomes" id="UP001620339">
    <property type="component" value="Unassembled WGS sequence"/>
</dbReference>
<dbReference type="PANTHER" id="PTHR43461">
    <property type="entry name" value="TRANSMEMBRANE PROTEIN 256"/>
    <property type="match status" value="1"/>
</dbReference>
<evidence type="ECO:0000256" key="6">
    <source>
        <dbReference type="SAM" id="Phobius"/>
    </source>
</evidence>
<evidence type="ECO:0000256" key="4">
    <source>
        <dbReference type="ARBA" id="ARBA00022989"/>
    </source>
</evidence>
<evidence type="ECO:0000313" key="8">
    <source>
        <dbReference type="Proteomes" id="UP001620339"/>
    </source>
</evidence>
<dbReference type="PANTHER" id="PTHR43461:SF1">
    <property type="entry name" value="TRANSMEMBRANE PROTEIN 256"/>
    <property type="match status" value="1"/>
</dbReference>
<evidence type="ECO:0000313" key="7">
    <source>
        <dbReference type="EMBL" id="MFK2877153.1"/>
    </source>
</evidence>
<evidence type="ECO:0000256" key="1">
    <source>
        <dbReference type="ARBA" id="ARBA00004141"/>
    </source>
</evidence>
<keyword evidence="5 6" id="KW-0472">Membrane</keyword>
<comment type="caution">
    <text evidence="7">The sequence shown here is derived from an EMBL/GenBank/DDBJ whole genome shotgun (WGS) entry which is preliminary data.</text>
</comment>
<dbReference type="EMBL" id="JADIKK010000008">
    <property type="protein sequence ID" value="MFK2877153.1"/>
    <property type="molecule type" value="Genomic_DNA"/>
</dbReference>
<evidence type="ECO:0000256" key="5">
    <source>
        <dbReference type="ARBA" id="ARBA00023136"/>
    </source>
</evidence>
<keyword evidence="4 6" id="KW-1133">Transmembrane helix</keyword>
<reference evidence="7 8" key="1">
    <citation type="submission" date="2020-10" db="EMBL/GenBank/DDBJ databases">
        <title>Phylogeny of dyella-like bacteria.</title>
        <authorList>
            <person name="Fu J."/>
        </authorList>
    </citation>
    <scope>NUCLEOTIDE SEQUENCE [LARGE SCALE GENOMIC DNA]</scope>
    <source>
        <strain evidence="7 8">KACC 19113</strain>
    </source>
</reference>
<gene>
    <name evidence="7" type="ORF">ISP25_08765</name>
</gene>
<organism evidence="7 8">
    <name type="scientific">Rhodanobacter hydrolyticus</name>
    <dbReference type="NCBI Taxonomy" id="2250595"/>
    <lineage>
        <taxon>Bacteria</taxon>
        <taxon>Pseudomonadati</taxon>
        <taxon>Pseudomonadota</taxon>
        <taxon>Gammaproteobacteria</taxon>
        <taxon>Lysobacterales</taxon>
        <taxon>Rhodanobacteraceae</taxon>
        <taxon>Rhodanobacter</taxon>
    </lineage>
</organism>
<keyword evidence="3 6" id="KW-0812">Transmembrane</keyword>
<feature type="transmembrane region" description="Helical" evidence="6">
    <location>
        <begin position="56"/>
        <end position="74"/>
    </location>
</feature>
<dbReference type="InterPro" id="IPR006696">
    <property type="entry name" value="DUF423"/>
</dbReference>
<proteinExistence type="inferred from homology"/>
<sequence length="135" mass="14209">MRHTFSEPAMLRQTVRSRAGLLAGIAGASAVLSGAFGAHALRDVLDPAHRELWHTAVEYHAWHALALVLAVGLGRGRAGRCAAYAFALGIVLFSGSLYALALGAPHWTGIVTPFGGVAFVIGWIALGLALRRRAD</sequence>
<protein>
    <submittedName>
        <fullName evidence="7">DUF423 domain-containing protein</fullName>
    </submittedName>
</protein>
<evidence type="ECO:0000256" key="2">
    <source>
        <dbReference type="ARBA" id="ARBA00009694"/>
    </source>
</evidence>
<comment type="similarity">
    <text evidence="2">Belongs to the UPF0382 family.</text>
</comment>
<keyword evidence="8" id="KW-1185">Reference proteome</keyword>
<comment type="subcellular location">
    <subcellularLocation>
        <location evidence="1">Membrane</location>
        <topology evidence="1">Multi-pass membrane protein</topology>
    </subcellularLocation>
</comment>
<feature type="transmembrane region" description="Helical" evidence="6">
    <location>
        <begin position="107"/>
        <end position="130"/>
    </location>
</feature>